<dbReference type="RefSeq" id="WP_380664929.1">
    <property type="nucleotide sequence ID" value="NZ_JBHTCJ010000002.1"/>
</dbReference>
<dbReference type="InterPro" id="IPR006976">
    <property type="entry name" value="VanZ-like"/>
</dbReference>
<dbReference type="Pfam" id="PF04892">
    <property type="entry name" value="VanZ"/>
    <property type="match status" value="1"/>
</dbReference>
<comment type="caution">
    <text evidence="3">The sequence shown here is derived from an EMBL/GenBank/DDBJ whole genome shotgun (WGS) entry which is preliminary data.</text>
</comment>
<dbReference type="InterPro" id="IPR053150">
    <property type="entry name" value="Teicoplanin_resist-assoc"/>
</dbReference>
<keyword evidence="1" id="KW-0472">Membrane</keyword>
<protein>
    <submittedName>
        <fullName evidence="3">VanZ family protein</fullName>
    </submittedName>
</protein>
<dbReference type="PANTHER" id="PTHR36834:SF1">
    <property type="entry name" value="INTEGRAL MEMBRANE PROTEIN"/>
    <property type="match status" value="1"/>
</dbReference>
<gene>
    <name evidence="3" type="ORF">ACFQRI_05000</name>
</gene>
<organism evidence="3 4">
    <name type="scientific">Saccharopolyspora griseoalba</name>
    <dbReference type="NCBI Taxonomy" id="1431848"/>
    <lineage>
        <taxon>Bacteria</taxon>
        <taxon>Bacillati</taxon>
        <taxon>Actinomycetota</taxon>
        <taxon>Actinomycetes</taxon>
        <taxon>Pseudonocardiales</taxon>
        <taxon>Pseudonocardiaceae</taxon>
        <taxon>Saccharopolyspora</taxon>
    </lineage>
</organism>
<keyword evidence="4" id="KW-1185">Reference proteome</keyword>
<evidence type="ECO:0000259" key="2">
    <source>
        <dbReference type="Pfam" id="PF04892"/>
    </source>
</evidence>
<feature type="domain" description="VanZ-like" evidence="2">
    <location>
        <begin position="83"/>
        <end position="152"/>
    </location>
</feature>
<feature type="transmembrane region" description="Helical" evidence="1">
    <location>
        <begin position="6"/>
        <end position="25"/>
    </location>
</feature>
<dbReference type="EMBL" id="JBHTCJ010000002">
    <property type="protein sequence ID" value="MFC7340762.1"/>
    <property type="molecule type" value="Genomic_DNA"/>
</dbReference>
<feature type="transmembrane region" description="Helical" evidence="1">
    <location>
        <begin position="46"/>
        <end position="70"/>
    </location>
</feature>
<feature type="transmembrane region" description="Helical" evidence="1">
    <location>
        <begin position="76"/>
        <end position="98"/>
    </location>
</feature>
<evidence type="ECO:0000256" key="1">
    <source>
        <dbReference type="SAM" id="Phobius"/>
    </source>
</evidence>
<reference evidence="4" key="1">
    <citation type="journal article" date="2019" name="Int. J. Syst. Evol. Microbiol.">
        <title>The Global Catalogue of Microorganisms (GCM) 10K type strain sequencing project: providing services to taxonomists for standard genome sequencing and annotation.</title>
        <authorList>
            <consortium name="The Broad Institute Genomics Platform"/>
            <consortium name="The Broad Institute Genome Sequencing Center for Infectious Disease"/>
            <person name="Wu L."/>
            <person name="Ma J."/>
        </authorList>
    </citation>
    <scope>NUCLEOTIDE SEQUENCE [LARGE SCALE GENOMIC DNA]</scope>
    <source>
        <strain evidence="4">WLHS5</strain>
    </source>
</reference>
<accession>A0ABW2LE28</accession>
<keyword evidence="1" id="KW-0812">Transmembrane</keyword>
<name>A0ABW2LE28_9PSEU</name>
<feature type="transmembrane region" description="Helical" evidence="1">
    <location>
        <begin position="105"/>
        <end position="129"/>
    </location>
</feature>
<proteinExistence type="predicted"/>
<dbReference type="PANTHER" id="PTHR36834">
    <property type="entry name" value="MEMBRANE PROTEIN-RELATED"/>
    <property type="match status" value="1"/>
</dbReference>
<keyword evidence="1" id="KW-1133">Transmembrane helix</keyword>
<dbReference type="Proteomes" id="UP001596504">
    <property type="component" value="Unassembled WGS sequence"/>
</dbReference>
<sequence length="318" mass="32516">MDVLPGAIAAVLGTALAALLFPSFVAGEYRRRGGLRAEVALRRYAALLYATALGCYVLLPTGGGCFAAQLLPLAGLTGGGGLLQFASNIALFVPLGALPARGSRFAAAAGLAASLLIEVTQLTGLWFSFPCPYRVFDVNDVIANTLGALLGGFVPLRPLDRARCASDPVPVTAGRRLLGMCCDGLLLGWLAVAAGGPDRPAWLPAALVLLAATLPTGTTLGQRLVLLRAHRPTPVVASLRWASGCGGLAAALTCGPLLGAPAPLAAGLWCAAHAAGVICDRDRRGITGLLSGLELHDMRAPTTVRPREAGWDPCGTST</sequence>
<evidence type="ECO:0000313" key="4">
    <source>
        <dbReference type="Proteomes" id="UP001596504"/>
    </source>
</evidence>
<evidence type="ECO:0000313" key="3">
    <source>
        <dbReference type="EMBL" id="MFC7340762.1"/>
    </source>
</evidence>